<dbReference type="AlphaFoldDB" id="A0A0F9E1L1"/>
<feature type="non-terminal residue" evidence="1">
    <location>
        <position position="1"/>
    </location>
</feature>
<comment type="caution">
    <text evidence="1">The sequence shown here is derived from an EMBL/GenBank/DDBJ whole genome shotgun (WGS) entry which is preliminary data.</text>
</comment>
<dbReference type="SUPFAM" id="SSF48452">
    <property type="entry name" value="TPR-like"/>
    <property type="match status" value="2"/>
</dbReference>
<name>A0A0F9E1L1_9ZZZZ</name>
<dbReference type="InterPro" id="IPR019734">
    <property type="entry name" value="TPR_rpt"/>
</dbReference>
<sequence>YEIHERYRGPLLRSLIQDDRDMFSMWSKRCYEYLKSHKANERGSGDISREIESIYHLMAFNEKDALLQYNNLRYSFMQGKRLDLLTWLQDEIEAHLRFNPNISPVFRQWIQYGRASILYLSGHSNAAFNEYKQMLKYPALDTFLKARVLRAKGDLLGWQGKRILQAKACYVEAVKLWEILSNENCVSPGVNRDDTLKSLAETHRALARIEEIQGNPMEGMNHFHSALDAYRMCETLGLSYGRTLKWMARDLRLLGRWKEAHRRFDEAENAFKTFLKKEASGDAKLGKRVEETQDRLQNVRNARAALWKDEGKWKEAKEVLTRVIAFHDNKPEKTRNQEGLGIAHIDLGDVLRMEGNFIDAKQAYKKAQESLQRSAVNKGYPLLGLAEIAAVEGEEEKALGYLSQAEENFSKFDYTRKLGEVALCRAKLSRKVNIGEALENLEKAWEWIRKTTCTYIKSSVLVELTELAYESDRDSERCRDYRKQAMALAGQEQGPFVEHIARLRFIDGRIAGEEEPVDALPAFVESL</sequence>
<dbReference type="EMBL" id="LAZR01036846">
    <property type="protein sequence ID" value="KKL23786.1"/>
    <property type="molecule type" value="Genomic_DNA"/>
</dbReference>
<reference evidence="1" key="1">
    <citation type="journal article" date="2015" name="Nature">
        <title>Complex archaea that bridge the gap between prokaryotes and eukaryotes.</title>
        <authorList>
            <person name="Spang A."/>
            <person name="Saw J.H."/>
            <person name="Jorgensen S.L."/>
            <person name="Zaremba-Niedzwiedzka K."/>
            <person name="Martijn J."/>
            <person name="Lind A.E."/>
            <person name="van Eijk R."/>
            <person name="Schleper C."/>
            <person name="Guy L."/>
            <person name="Ettema T.J."/>
        </authorList>
    </citation>
    <scope>NUCLEOTIDE SEQUENCE</scope>
</reference>
<dbReference type="SMART" id="SM00028">
    <property type="entry name" value="TPR"/>
    <property type="match status" value="4"/>
</dbReference>
<gene>
    <name evidence="1" type="ORF">LCGC14_2421900</name>
</gene>
<accession>A0A0F9E1L1</accession>
<evidence type="ECO:0008006" key="2">
    <source>
        <dbReference type="Google" id="ProtNLM"/>
    </source>
</evidence>
<feature type="non-terminal residue" evidence="1">
    <location>
        <position position="527"/>
    </location>
</feature>
<evidence type="ECO:0000313" key="1">
    <source>
        <dbReference type="EMBL" id="KKL23786.1"/>
    </source>
</evidence>
<organism evidence="1">
    <name type="scientific">marine sediment metagenome</name>
    <dbReference type="NCBI Taxonomy" id="412755"/>
    <lineage>
        <taxon>unclassified sequences</taxon>
        <taxon>metagenomes</taxon>
        <taxon>ecological metagenomes</taxon>
    </lineage>
</organism>
<proteinExistence type="predicted"/>
<dbReference type="InterPro" id="IPR011990">
    <property type="entry name" value="TPR-like_helical_dom_sf"/>
</dbReference>
<dbReference type="Gene3D" id="1.25.40.10">
    <property type="entry name" value="Tetratricopeptide repeat domain"/>
    <property type="match status" value="1"/>
</dbReference>
<protein>
    <recommendedName>
        <fullName evidence="2">MalT-like TPR region domain-containing protein</fullName>
    </recommendedName>
</protein>